<dbReference type="InterPro" id="IPR008948">
    <property type="entry name" value="L-Aspartase-like"/>
</dbReference>
<sequence>MSSNLTKHGGLQSGFMITQYAAASVVFENKSLAHPASVCAAGLQSIAFPLSGNVHIIQKIQPVIGLDSLLFKHYM</sequence>
<gene>
    <name evidence="2" type="ORF">GC098_13590</name>
</gene>
<evidence type="ECO:0000313" key="3">
    <source>
        <dbReference type="Proteomes" id="UP000616779"/>
    </source>
</evidence>
<dbReference type="Pfam" id="PF00221">
    <property type="entry name" value="Lyase_aromatic"/>
    <property type="match status" value="1"/>
</dbReference>
<name>A0ABX1XV74_9BACL</name>
<dbReference type="EMBL" id="WHOA01000093">
    <property type="protein sequence ID" value="NOU72448.1"/>
    <property type="molecule type" value="Genomic_DNA"/>
</dbReference>
<dbReference type="InterPro" id="IPR001106">
    <property type="entry name" value="Aromatic_Lyase"/>
</dbReference>
<dbReference type="Proteomes" id="UP000616779">
    <property type="component" value="Unassembled WGS sequence"/>
</dbReference>
<reference evidence="2 3" key="1">
    <citation type="submission" date="2019-10" db="EMBL/GenBank/DDBJ databases">
        <title>Description of Paenibacillus terrestris sp. nov.</title>
        <authorList>
            <person name="Carlier A."/>
            <person name="Qi S."/>
        </authorList>
    </citation>
    <scope>NUCLEOTIDE SEQUENCE [LARGE SCALE GENOMIC DNA]</scope>
    <source>
        <strain evidence="2 3">LMG 31458</strain>
    </source>
</reference>
<keyword evidence="3" id="KW-1185">Reference proteome</keyword>
<protein>
    <submittedName>
        <fullName evidence="2">Uncharacterized protein</fullName>
    </submittedName>
</protein>
<proteinExistence type="predicted"/>
<evidence type="ECO:0000313" key="2">
    <source>
        <dbReference type="EMBL" id="NOU72448.1"/>
    </source>
</evidence>
<evidence type="ECO:0000256" key="1">
    <source>
        <dbReference type="ARBA" id="ARBA00023239"/>
    </source>
</evidence>
<dbReference type="Gene3D" id="1.20.200.10">
    <property type="entry name" value="Fumarase/aspartase (Central domain)"/>
    <property type="match status" value="1"/>
</dbReference>
<comment type="caution">
    <text evidence="2">The sequence shown here is derived from an EMBL/GenBank/DDBJ whole genome shotgun (WGS) entry which is preliminary data.</text>
</comment>
<dbReference type="SUPFAM" id="SSF48557">
    <property type="entry name" value="L-aspartase-like"/>
    <property type="match status" value="1"/>
</dbReference>
<keyword evidence="1" id="KW-0456">Lyase</keyword>
<organism evidence="2 3">
    <name type="scientific">Paenibacillus phytorum</name>
    <dbReference type="NCBI Taxonomy" id="2654977"/>
    <lineage>
        <taxon>Bacteria</taxon>
        <taxon>Bacillati</taxon>
        <taxon>Bacillota</taxon>
        <taxon>Bacilli</taxon>
        <taxon>Bacillales</taxon>
        <taxon>Paenibacillaceae</taxon>
        <taxon>Paenibacillus</taxon>
    </lineage>
</organism>
<accession>A0ABX1XV74</accession>